<feature type="active site" evidence="12">
    <location>
        <position position="290"/>
    </location>
</feature>
<sequence length="548" mass="58927">MAAPWLKWLSRCLCLFMSFVLSVSVSKSPSSPLRLRLRSLGSGVEVGAGVRGSGGGLIVSRPQFADSLRGRPGQGYYVEMRVGSPPQLLNILVDTGSSNFAVGAAPHPFLLRYFHREMSHTYEGGGRRVFVPYTQGSWEGELGSEFVSLGGEDGKEGKEEANVRVNVAAITRSNGFFINGSNWEGILGLAFGSIARPDPGLEPWFDSFVRQTHAPDIFSLQFCSQGEAVGGEGGTMTLGGIEEELGAGPIWYTPLRRAWYYEVVVLGMEVGGRDLGLDCKEYNYDKTIVDSGTTNLRLPHRVFSAVVSAIRQSSTAERFPAGFWQGEQLVCWRKGGTPWHRFPPLALYLPHESGNYSFRISIRPTQYLRMVQEAGSEGDYCYKFAVSSSGSGLVLGAVAMEGLYVVFDRKLRRLGFSASACGDDAHFPQTPLPISGPHPALPWSSSVSPTTSSSSLFSSPPPLGGHAPLSPPSAPLGGLAAWAASECAYHAPRIHDGALLRVAYAMAAVCGLFVVPVCALTLQAHCGRRTRVTARPTPALSDSTALLK</sequence>
<dbReference type="SUPFAM" id="SSF50630">
    <property type="entry name" value="Acid proteases"/>
    <property type="match status" value="1"/>
</dbReference>
<dbReference type="PRINTS" id="PR01816">
    <property type="entry name" value="BACE1"/>
</dbReference>
<evidence type="ECO:0000256" key="8">
    <source>
        <dbReference type="ARBA" id="ARBA00022989"/>
    </source>
</evidence>
<accession>A0A8C4QB17</accession>
<keyword evidence="7 13" id="KW-0378">Hydrolase</keyword>
<dbReference type="Ensembl" id="ENSEBUT00000013346.1">
    <property type="protein sequence ID" value="ENSEBUP00000012770.1"/>
    <property type="gene ID" value="ENSEBUG00000008098.1"/>
</dbReference>
<evidence type="ECO:0000256" key="2">
    <source>
        <dbReference type="ARBA" id="ARBA00007447"/>
    </source>
</evidence>
<dbReference type="PRINTS" id="PR01815">
    <property type="entry name" value="BACEFAMILY"/>
</dbReference>
<feature type="active site" evidence="12">
    <location>
        <position position="94"/>
    </location>
</feature>
<keyword evidence="10" id="KW-0865">Zymogen</keyword>
<proteinExistence type="inferred from homology"/>
<evidence type="ECO:0000256" key="15">
    <source>
        <dbReference type="SAM" id="SignalP"/>
    </source>
</evidence>
<dbReference type="InterPro" id="IPR001969">
    <property type="entry name" value="Aspartic_peptidase_AS"/>
</dbReference>
<dbReference type="GO" id="GO:0004190">
    <property type="term" value="F:aspartic-type endopeptidase activity"/>
    <property type="evidence" value="ECO:0007669"/>
    <property type="project" value="UniProtKB-KW"/>
</dbReference>
<organism evidence="17 18">
    <name type="scientific">Eptatretus burgeri</name>
    <name type="common">Inshore hagfish</name>
    <dbReference type="NCBI Taxonomy" id="7764"/>
    <lineage>
        <taxon>Eukaryota</taxon>
        <taxon>Metazoa</taxon>
        <taxon>Chordata</taxon>
        <taxon>Craniata</taxon>
        <taxon>Vertebrata</taxon>
        <taxon>Cyclostomata</taxon>
        <taxon>Myxini</taxon>
        <taxon>Myxiniformes</taxon>
        <taxon>Myxinidae</taxon>
        <taxon>Eptatretinae</taxon>
        <taxon>Eptatretus</taxon>
    </lineage>
</organism>
<evidence type="ECO:0000313" key="18">
    <source>
        <dbReference type="Proteomes" id="UP000694388"/>
    </source>
</evidence>
<evidence type="ECO:0000256" key="4">
    <source>
        <dbReference type="ARBA" id="ARBA00022692"/>
    </source>
</evidence>
<evidence type="ECO:0000256" key="12">
    <source>
        <dbReference type="PIRSR" id="PIRSR601461-1"/>
    </source>
</evidence>
<dbReference type="InterPro" id="IPR009120">
    <property type="entry name" value="BACE1"/>
</dbReference>
<dbReference type="GeneTree" id="ENSGT00940000157786"/>
<keyword evidence="4 14" id="KW-0812">Transmembrane</keyword>
<protein>
    <submittedName>
        <fullName evidence="17">Beta-secretase 1</fullName>
    </submittedName>
</protein>
<reference evidence="17" key="2">
    <citation type="submission" date="2025-09" db="UniProtKB">
        <authorList>
            <consortium name="Ensembl"/>
        </authorList>
    </citation>
    <scope>IDENTIFICATION</scope>
</reference>
<dbReference type="InterPro" id="IPR033121">
    <property type="entry name" value="PEPTIDASE_A1"/>
</dbReference>
<feature type="transmembrane region" description="Helical" evidence="14">
    <location>
        <begin position="502"/>
        <end position="522"/>
    </location>
</feature>
<evidence type="ECO:0000256" key="11">
    <source>
        <dbReference type="ARBA" id="ARBA00023157"/>
    </source>
</evidence>
<dbReference type="GO" id="GO:0005802">
    <property type="term" value="C:trans-Golgi network"/>
    <property type="evidence" value="ECO:0007669"/>
    <property type="project" value="TreeGrafter"/>
</dbReference>
<keyword evidence="8 14" id="KW-1133">Transmembrane helix</keyword>
<dbReference type="InterPro" id="IPR001461">
    <property type="entry name" value="Aspartic_peptidase_A1"/>
</dbReference>
<evidence type="ECO:0000256" key="7">
    <source>
        <dbReference type="ARBA" id="ARBA00022801"/>
    </source>
</evidence>
<keyword evidence="18" id="KW-1185">Reference proteome</keyword>
<comment type="subcellular location">
    <subcellularLocation>
        <location evidence="1">Membrane</location>
        <topology evidence="1">Single-pass type I membrane protein</topology>
    </subcellularLocation>
</comment>
<comment type="similarity">
    <text evidence="2 13">Belongs to the peptidase A1 family.</text>
</comment>
<keyword evidence="3 13" id="KW-0645">Protease</keyword>
<dbReference type="InterPro" id="IPR021109">
    <property type="entry name" value="Peptidase_aspartic_dom_sf"/>
</dbReference>
<evidence type="ECO:0000256" key="6">
    <source>
        <dbReference type="ARBA" id="ARBA00022750"/>
    </source>
</evidence>
<evidence type="ECO:0000256" key="1">
    <source>
        <dbReference type="ARBA" id="ARBA00004479"/>
    </source>
</evidence>
<evidence type="ECO:0000259" key="16">
    <source>
        <dbReference type="PROSITE" id="PS51767"/>
    </source>
</evidence>
<keyword evidence="11" id="KW-1015">Disulfide bond</keyword>
<dbReference type="GO" id="GO:0006509">
    <property type="term" value="P:membrane protein ectodomain proteolysis"/>
    <property type="evidence" value="ECO:0007669"/>
    <property type="project" value="TreeGrafter"/>
</dbReference>
<dbReference type="GO" id="GO:0050435">
    <property type="term" value="P:amyloid-beta metabolic process"/>
    <property type="evidence" value="ECO:0007669"/>
    <property type="project" value="TreeGrafter"/>
</dbReference>
<dbReference type="PRINTS" id="PR00792">
    <property type="entry name" value="PEPSIN"/>
</dbReference>
<dbReference type="GO" id="GO:0005768">
    <property type="term" value="C:endosome"/>
    <property type="evidence" value="ECO:0007669"/>
    <property type="project" value="TreeGrafter"/>
</dbReference>
<evidence type="ECO:0000256" key="10">
    <source>
        <dbReference type="ARBA" id="ARBA00023145"/>
    </source>
</evidence>
<dbReference type="PANTHER" id="PTHR47965">
    <property type="entry name" value="ASPARTYL PROTEASE-RELATED"/>
    <property type="match status" value="1"/>
</dbReference>
<feature type="signal peptide" evidence="15">
    <location>
        <begin position="1"/>
        <end position="22"/>
    </location>
</feature>
<evidence type="ECO:0000256" key="14">
    <source>
        <dbReference type="SAM" id="Phobius"/>
    </source>
</evidence>
<dbReference type="PROSITE" id="PS00141">
    <property type="entry name" value="ASP_PROTEASE"/>
    <property type="match status" value="1"/>
</dbReference>
<evidence type="ECO:0000313" key="17">
    <source>
        <dbReference type="Ensembl" id="ENSEBUP00000012770.1"/>
    </source>
</evidence>
<keyword evidence="9 14" id="KW-0472">Membrane</keyword>
<dbReference type="PROSITE" id="PS51767">
    <property type="entry name" value="PEPTIDASE_A1"/>
    <property type="match status" value="1"/>
</dbReference>
<keyword evidence="6 13" id="KW-0064">Aspartyl protease</keyword>
<dbReference type="Pfam" id="PF00026">
    <property type="entry name" value="Asp"/>
    <property type="match status" value="1"/>
</dbReference>
<keyword evidence="5 15" id="KW-0732">Signal</keyword>
<dbReference type="PANTHER" id="PTHR47965:SF12">
    <property type="entry name" value="ASPARTIC PROTEINASE 3-RELATED"/>
    <property type="match status" value="1"/>
</dbReference>
<dbReference type="Gene3D" id="2.40.70.10">
    <property type="entry name" value="Acid Proteases"/>
    <property type="match status" value="2"/>
</dbReference>
<dbReference type="FunFam" id="2.40.70.10:FF:000003">
    <property type="entry name" value="Beta-secretase 1"/>
    <property type="match status" value="1"/>
</dbReference>
<reference evidence="17" key="1">
    <citation type="submission" date="2025-08" db="UniProtKB">
        <authorList>
            <consortium name="Ensembl"/>
        </authorList>
    </citation>
    <scope>IDENTIFICATION</scope>
</reference>
<evidence type="ECO:0000256" key="5">
    <source>
        <dbReference type="ARBA" id="ARBA00022729"/>
    </source>
</evidence>
<feature type="domain" description="Peptidase A1" evidence="16">
    <location>
        <begin position="76"/>
        <end position="417"/>
    </location>
</feature>
<name>A0A8C4QB17_EPTBU</name>
<dbReference type="GO" id="GO:0005886">
    <property type="term" value="C:plasma membrane"/>
    <property type="evidence" value="ECO:0007669"/>
    <property type="project" value="TreeGrafter"/>
</dbReference>
<dbReference type="Proteomes" id="UP000694388">
    <property type="component" value="Unplaced"/>
</dbReference>
<feature type="chain" id="PRO_5034413068" evidence="15">
    <location>
        <begin position="23"/>
        <end position="548"/>
    </location>
</feature>
<evidence type="ECO:0000256" key="13">
    <source>
        <dbReference type="RuleBase" id="RU000454"/>
    </source>
</evidence>
<dbReference type="AlphaFoldDB" id="A0A8C4QB17"/>
<dbReference type="InterPro" id="IPR009119">
    <property type="entry name" value="BACE"/>
</dbReference>
<evidence type="ECO:0000256" key="9">
    <source>
        <dbReference type="ARBA" id="ARBA00023136"/>
    </source>
</evidence>
<dbReference type="FunFam" id="2.40.70.10:FF:000007">
    <property type="entry name" value="Beta-secretase 1"/>
    <property type="match status" value="1"/>
</dbReference>
<evidence type="ECO:0000256" key="3">
    <source>
        <dbReference type="ARBA" id="ARBA00022670"/>
    </source>
</evidence>